<dbReference type="Gene3D" id="1.10.287.70">
    <property type="match status" value="2"/>
</dbReference>
<keyword evidence="5" id="KW-0406">Ion transport</keyword>
<feature type="compositionally biased region" description="Polar residues" evidence="8">
    <location>
        <begin position="1"/>
        <end position="20"/>
    </location>
</feature>
<comment type="subcellular location">
    <subcellularLocation>
        <location evidence="1">Membrane</location>
        <topology evidence="1">Multi-pass membrane protein</topology>
    </subcellularLocation>
</comment>
<feature type="transmembrane region" description="Helical" evidence="9">
    <location>
        <begin position="808"/>
        <end position="827"/>
    </location>
</feature>
<evidence type="ECO:0000259" key="10">
    <source>
        <dbReference type="SMART" id="SM01053"/>
    </source>
</evidence>
<dbReference type="Proteomes" id="UP000887561">
    <property type="component" value="Unplaced"/>
</dbReference>
<feature type="domain" description="Calmodulin-binding" evidence="10">
    <location>
        <begin position="915"/>
        <end position="991"/>
    </location>
</feature>
<evidence type="ECO:0000313" key="12">
    <source>
        <dbReference type="WBParaSite" id="scaffold5031_cov186.g8975"/>
    </source>
</evidence>
<dbReference type="GO" id="GO:0016020">
    <property type="term" value="C:membrane"/>
    <property type="evidence" value="ECO:0007669"/>
    <property type="project" value="UniProtKB-SubCell"/>
</dbReference>
<accession>A0A915MRD3</accession>
<keyword evidence="2" id="KW-0813">Transport</keyword>
<dbReference type="Pfam" id="PF02888">
    <property type="entry name" value="CaMBD"/>
    <property type="match status" value="1"/>
</dbReference>
<evidence type="ECO:0000256" key="3">
    <source>
        <dbReference type="ARBA" id="ARBA00022692"/>
    </source>
</evidence>
<name>A0A915MRD3_MELJA</name>
<evidence type="ECO:0000256" key="9">
    <source>
        <dbReference type="SAM" id="Phobius"/>
    </source>
</evidence>
<feature type="region of interest" description="Disordered" evidence="8">
    <location>
        <begin position="196"/>
        <end position="221"/>
    </location>
</feature>
<evidence type="ECO:0000256" key="4">
    <source>
        <dbReference type="ARBA" id="ARBA00022989"/>
    </source>
</evidence>
<dbReference type="Pfam" id="PF07885">
    <property type="entry name" value="Ion_trans_2"/>
    <property type="match status" value="1"/>
</dbReference>
<proteinExistence type="predicted"/>
<keyword evidence="7" id="KW-0407">Ion channel</keyword>
<evidence type="ECO:0000256" key="8">
    <source>
        <dbReference type="SAM" id="MobiDB-lite"/>
    </source>
</evidence>
<evidence type="ECO:0000256" key="5">
    <source>
        <dbReference type="ARBA" id="ARBA00023065"/>
    </source>
</evidence>
<organism evidence="11 12">
    <name type="scientific">Meloidogyne javanica</name>
    <name type="common">Root-knot nematode worm</name>
    <dbReference type="NCBI Taxonomy" id="6303"/>
    <lineage>
        <taxon>Eukaryota</taxon>
        <taxon>Metazoa</taxon>
        <taxon>Ecdysozoa</taxon>
        <taxon>Nematoda</taxon>
        <taxon>Chromadorea</taxon>
        <taxon>Rhabditida</taxon>
        <taxon>Tylenchina</taxon>
        <taxon>Tylenchomorpha</taxon>
        <taxon>Tylenchoidea</taxon>
        <taxon>Meloidogynidae</taxon>
        <taxon>Meloidogyninae</taxon>
        <taxon>Meloidogyne</taxon>
        <taxon>Meloidogyne incognita group</taxon>
    </lineage>
</organism>
<dbReference type="GO" id="GO:0016286">
    <property type="term" value="F:small conductance calcium-activated potassium channel activity"/>
    <property type="evidence" value="ECO:0007669"/>
    <property type="project" value="InterPro"/>
</dbReference>
<dbReference type="PANTHER" id="PTHR10153">
    <property type="entry name" value="SMALL CONDUCTANCE CALCIUM-ACTIVATED POTASSIUM CHANNEL"/>
    <property type="match status" value="1"/>
</dbReference>
<dbReference type="Pfam" id="PF03530">
    <property type="entry name" value="SK_channel"/>
    <property type="match status" value="1"/>
</dbReference>
<dbReference type="GO" id="GO:0005516">
    <property type="term" value="F:calmodulin binding"/>
    <property type="evidence" value="ECO:0007669"/>
    <property type="project" value="InterPro"/>
</dbReference>
<dbReference type="SUPFAM" id="SSF81324">
    <property type="entry name" value="Voltage-gated potassium channels"/>
    <property type="match status" value="1"/>
</dbReference>
<dbReference type="InterPro" id="IPR036122">
    <property type="entry name" value="CaM-bd_dom_sf"/>
</dbReference>
<evidence type="ECO:0000256" key="1">
    <source>
        <dbReference type="ARBA" id="ARBA00004141"/>
    </source>
</evidence>
<feature type="compositionally biased region" description="Basic and acidic residues" evidence="8">
    <location>
        <begin position="21"/>
        <end position="31"/>
    </location>
</feature>
<evidence type="ECO:0000256" key="7">
    <source>
        <dbReference type="ARBA" id="ARBA00023303"/>
    </source>
</evidence>
<keyword evidence="11" id="KW-1185">Reference proteome</keyword>
<dbReference type="SUPFAM" id="SSF81327">
    <property type="entry name" value="Small-conductance potassium channel"/>
    <property type="match status" value="1"/>
</dbReference>
<feature type="compositionally biased region" description="Polar residues" evidence="8">
    <location>
        <begin position="523"/>
        <end position="536"/>
    </location>
</feature>
<keyword evidence="6 9" id="KW-0472">Membrane</keyword>
<feature type="region of interest" description="Disordered" evidence="8">
    <location>
        <begin position="1"/>
        <end position="55"/>
    </location>
</feature>
<evidence type="ECO:0000256" key="6">
    <source>
        <dbReference type="ARBA" id="ARBA00023136"/>
    </source>
</evidence>
<dbReference type="WBParaSite" id="scaffold5031_cov186.g8975">
    <property type="protein sequence ID" value="scaffold5031_cov186.g8975"/>
    <property type="gene ID" value="scaffold5031_cov186.g8975"/>
</dbReference>
<feature type="transmembrane region" description="Helical" evidence="9">
    <location>
        <begin position="848"/>
        <end position="864"/>
    </location>
</feature>
<keyword evidence="3 9" id="KW-0812">Transmembrane</keyword>
<dbReference type="InterPro" id="IPR015449">
    <property type="entry name" value="K_chnl_Ca-activ_SK"/>
</dbReference>
<reference evidence="12" key="1">
    <citation type="submission" date="2022-11" db="UniProtKB">
        <authorList>
            <consortium name="WormBaseParasite"/>
        </authorList>
    </citation>
    <scope>IDENTIFICATION</scope>
</reference>
<feature type="region of interest" description="Disordered" evidence="8">
    <location>
        <begin position="465"/>
        <end position="536"/>
    </location>
</feature>
<evidence type="ECO:0000256" key="2">
    <source>
        <dbReference type="ARBA" id="ARBA00022448"/>
    </source>
</evidence>
<feature type="compositionally biased region" description="Polar residues" evidence="8">
    <location>
        <begin position="1065"/>
        <end position="1077"/>
    </location>
</feature>
<feature type="region of interest" description="Disordered" evidence="8">
    <location>
        <begin position="380"/>
        <end position="400"/>
    </location>
</feature>
<dbReference type="InterPro" id="IPR004178">
    <property type="entry name" value="CaM-bd_dom"/>
</dbReference>
<protein>
    <submittedName>
        <fullName evidence="12">Calmodulin-binding domain-containing protein</fullName>
    </submittedName>
</protein>
<dbReference type="InterPro" id="IPR013099">
    <property type="entry name" value="K_chnl_dom"/>
</dbReference>
<feature type="transmembrane region" description="Helical" evidence="9">
    <location>
        <begin position="876"/>
        <end position="897"/>
    </location>
</feature>
<dbReference type="AlphaFoldDB" id="A0A915MRD3"/>
<feature type="region of interest" description="Disordered" evidence="8">
    <location>
        <begin position="1065"/>
        <end position="1092"/>
    </location>
</feature>
<evidence type="ECO:0000313" key="11">
    <source>
        <dbReference type="Proteomes" id="UP000887561"/>
    </source>
</evidence>
<sequence>MRPGFLQNNTSGQQHYQQNKEQAKSSSEHNSSHYFKQRNGSGQGGGQGTPPPSVVLLLEETGTNGGIKGNAVKVSERKVTTTNNQNRRDVNSLSQSSALLTRNLSVDIHSPEREPLMPPGQRIISTTNSFSSRSPSASSLTSTGELGRHLVALATTVATGPASPSASIINHHYQHQQGTNEYQNSTKDSNISKGWYRQQSQPWSARGATSKHRKGSLSPNNSLRYSTLMAAATRRNNFQQQRTTSEATPAQRDQLMSDVLGHGIRDQCVCASVSAPSPRLVASNIATDQIGENNIINTDSHHSSCCSSSIPSHHSRRCPLRFELGGGDSSASSLNGGGGGVHTQNDQCCSQCSSANSLHRAGSIRQKCVPRGRLNTVDRCSGADSTNVVSGNGGSGGSLPRLVTLVPSTFPPASAMLSSEISPQQSPSQLQHSQLTQLLQRTYDQRNRTQSGGGKRRRNEEEKLLNHHPPLLPQRPISDSFGSIGSNKIAPTSPPPFASSPQSTLFPPNVVNNNKKGDPTRFNFASTKQRSSSEMAFSNIPKLTLLPGSSDSQQLQGCQCCACRRLSNDLQQQRASFGQESVPLLSTGLLKNKNLPQITSNCSTLRRPESMSALGNSHSEHRRCSSLAHQEREQAILQKILGPTGLGCERGGGPGSVLDESINCSVKQPLVKEKERGGSTIILVGLVVKYHVHEIQLFMNANSAEDWQIALTCRKSMQIIIEVVACAICPLPVQLDGNFWPTVPKRMPLDVLFSILMFFRLYWLCRVMLLHSRLFTDAASRSIAGLNRVKTDAKFILKTLMTICPGTVLMLFTASLWMIGGYILRLCERHNSIEDPTLNFHAEKHQSYLNSLWLVAVTFLSIGYGDIVPNTQCGRIMAVVTGILGTCTSSMVVAVIARKLELTRAEKHVHNFMIETQHTKEMKHIAANVLRETWLIYKNRRLVDKIEPSRIRYHQRKFLVAICALRKLKTSQRKLDENRVSLGDVAKTTAHSHDLMRDVHTTQEGMALRITAVEHQLSDIQRELTSLSELLRFALRPQIEYSCPQQFHQNQQEHPSSMITLSTTTQIPNSGQQNAVETRQRRKPSALSEPIT</sequence>
<dbReference type="SMART" id="SM01053">
    <property type="entry name" value="CaMBD"/>
    <property type="match status" value="1"/>
</dbReference>
<keyword evidence="4 9" id="KW-1133">Transmembrane helix</keyword>